<dbReference type="Pfam" id="PF12697">
    <property type="entry name" value="Abhydrolase_6"/>
    <property type="match status" value="1"/>
</dbReference>
<evidence type="ECO:0000259" key="1">
    <source>
        <dbReference type="Pfam" id="PF12697"/>
    </source>
</evidence>
<sequence length="261" mass="28363">MSQTKPVIAVVPGGFCSPNVYARVADILQNDGFEVIVPRLKVTESLPSMDPATKEFKDLASKDLPDDVQTILADLTPLLDQGRKAVIVGHSYGSLPALLATQGQTVEERSAKGLPGGIKAYAVAAGFAYGTRGRNVRGNLEDAPVLSYFVHEEGIFHIQPAEKPLFFSDLPGEEQDSAWTSVLGSQSRKSLGYVSEFITTDLRVPKTYILCEKDEVVPPAVQERFAAMGEFDQVEKLPTGHFPFLSSPEKTAELLKLIATR</sequence>
<evidence type="ECO:0000313" key="2">
    <source>
        <dbReference type="EMBL" id="CEO49334.1"/>
    </source>
</evidence>
<reference evidence="2" key="1">
    <citation type="submission" date="2015-01" db="EMBL/GenBank/DDBJ databases">
        <authorList>
            <person name="Durling Mikael"/>
        </authorList>
    </citation>
    <scope>NUCLEOTIDE SEQUENCE</scope>
</reference>
<dbReference type="InterPro" id="IPR000073">
    <property type="entry name" value="AB_hydrolase_1"/>
</dbReference>
<dbReference type="AlphaFoldDB" id="A0A0B7JWH2"/>
<organism evidence="2">
    <name type="scientific">Bionectria ochroleuca</name>
    <name type="common">Gliocladium roseum</name>
    <dbReference type="NCBI Taxonomy" id="29856"/>
    <lineage>
        <taxon>Eukaryota</taxon>
        <taxon>Fungi</taxon>
        <taxon>Dikarya</taxon>
        <taxon>Ascomycota</taxon>
        <taxon>Pezizomycotina</taxon>
        <taxon>Sordariomycetes</taxon>
        <taxon>Hypocreomycetidae</taxon>
        <taxon>Hypocreales</taxon>
        <taxon>Bionectriaceae</taxon>
        <taxon>Clonostachys</taxon>
    </lineage>
</organism>
<feature type="domain" description="AB hydrolase-1" evidence="1">
    <location>
        <begin position="10"/>
        <end position="253"/>
    </location>
</feature>
<gene>
    <name evidence="2" type="ORF">BN869_000005391_1</name>
</gene>
<dbReference type="PANTHER" id="PTHR37017">
    <property type="entry name" value="AB HYDROLASE-1 DOMAIN-CONTAINING PROTEIN-RELATED"/>
    <property type="match status" value="1"/>
</dbReference>
<dbReference type="Gene3D" id="3.40.50.1820">
    <property type="entry name" value="alpha/beta hydrolase"/>
    <property type="match status" value="1"/>
</dbReference>
<name>A0A0B7JWH2_BIOOC</name>
<protein>
    <recommendedName>
        <fullName evidence="1">AB hydrolase-1 domain-containing protein</fullName>
    </recommendedName>
</protein>
<dbReference type="InterPro" id="IPR052897">
    <property type="entry name" value="Sec-Metab_Biosynth_Hydrolase"/>
</dbReference>
<dbReference type="SUPFAM" id="SSF53474">
    <property type="entry name" value="alpha/beta-Hydrolases"/>
    <property type="match status" value="1"/>
</dbReference>
<proteinExistence type="predicted"/>
<dbReference type="InterPro" id="IPR029058">
    <property type="entry name" value="AB_hydrolase_fold"/>
</dbReference>
<dbReference type="EMBL" id="CDPU01000013">
    <property type="protein sequence ID" value="CEO49334.1"/>
    <property type="molecule type" value="Genomic_DNA"/>
</dbReference>
<accession>A0A0B7JWH2</accession>
<dbReference type="PANTHER" id="PTHR37017:SF13">
    <property type="entry name" value="AB HYDROLASE-1 DOMAIN-CONTAINING PROTEIN"/>
    <property type="match status" value="1"/>
</dbReference>